<dbReference type="PhylomeDB" id="B8MI50"/>
<evidence type="ECO:0000256" key="5">
    <source>
        <dbReference type="ARBA" id="ARBA00039112"/>
    </source>
</evidence>
<dbReference type="SUPFAM" id="SSF53335">
    <property type="entry name" value="S-adenosyl-L-methionine-dependent methyltransferases"/>
    <property type="match status" value="1"/>
</dbReference>
<organism evidence="12 13">
    <name type="scientific">Talaromyces stipitatus (strain ATCC 10500 / CBS 375.48 / QM 6759 / NRRL 1006)</name>
    <name type="common">Penicillium stipitatum</name>
    <dbReference type="NCBI Taxonomy" id="441959"/>
    <lineage>
        <taxon>Eukaryota</taxon>
        <taxon>Fungi</taxon>
        <taxon>Dikarya</taxon>
        <taxon>Ascomycota</taxon>
        <taxon>Pezizomycotina</taxon>
        <taxon>Eurotiomycetes</taxon>
        <taxon>Eurotiomycetidae</taxon>
        <taxon>Eurotiales</taxon>
        <taxon>Trichocomaceae</taxon>
        <taxon>Talaromyces</taxon>
        <taxon>Talaromyces sect. Talaromyces</taxon>
    </lineage>
</organism>
<comment type="catalytic activity">
    <reaction evidence="9">
        <text>N-terminal L-prolyl-L-prolyl-L-lysyl-[protein] + 2 S-adenosyl-L-methionine = N-terminal N,N-dimethyl-L-prolyl-L-prolyl-L-lysyl-[protein] + 2 S-adenosyl-L-homocysteine + 2 H(+)</text>
        <dbReference type="Rhea" id="RHEA:54736"/>
        <dbReference type="Rhea" id="RHEA-COMP:13787"/>
        <dbReference type="Rhea" id="RHEA-COMP:13974"/>
        <dbReference type="ChEBI" id="CHEBI:15378"/>
        <dbReference type="ChEBI" id="CHEBI:57856"/>
        <dbReference type="ChEBI" id="CHEBI:59789"/>
        <dbReference type="ChEBI" id="CHEBI:138059"/>
        <dbReference type="ChEBI" id="CHEBI:138318"/>
        <dbReference type="EC" id="2.1.1.244"/>
    </reaction>
</comment>
<keyword evidence="2" id="KW-0489">Methyltransferase</keyword>
<evidence type="ECO:0000256" key="2">
    <source>
        <dbReference type="ARBA" id="ARBA00022603"/>
    </source>
</evidence>
<dbReference type="EMBL" id="EQ962656">
    <property type="protein sequence ID" value="EED17212.1"/>
    <property type="molecule type" value="Genomic_DNA"/>
</dbReference>
<keyword evidence="3" id="KW-0808">Transferase</keyword>
<evidence type="ECO:0000256" key="6">
    <source>
        <dbReference type="ARBA" id="ARBA00039449"/>
    </source>
</evidence>
<dbReference type="GO" id="GO:0071885">
    <property type="term" value="F:N-terminal protein N-methyltransferase activity"/>
    <property type="evidence" value="ECO:0007669"/>
    <property type="project" value="UniProtKB-EC"/>
</dbReference>
<dbReference type="RefSeq" id="XP_002484446.1">
    <property type="nucleotide sequence ID" value="XM_002484401.1"/>
</dbReference>
<feature type="binding site" evidence="11">
    <location>
        <position position="94"/>
    </location>
    <ligand>
        <name>S-adenosyl-L-methionine</name>
        <dbReference type="ChEBI" id="CHEBI:59789"/>
    </ligand>
</feature>
<dbReference type="InterPro" id="IPR008576">
    <property type="entry name" value="MeTrfase_NTM1"/>
</dbReference>
<comment type="catalytic activity">
    <reaction evidence="8">
        <text>N-terminal L-seryl-L-prolyl-L-lysyl-[protein] + 3 S-adenosyl-L-methionine = N-terminal N,N,N-trimethyl-L-seryl-L-prolyl-L-lysyl-[protein] + 3 S-adenosyl-L-homocysteine + 3 H(+)</text>
        <dbReference type="Rhea" id="RHEA:54724"/>
        <dbReference type="Rhea" id="RHEA-COMP:13789"/>
        <dbReference type="Rhea" id="RHEA-COMP:13973"/>
        <dbReference type="ChEBI" id="CHEBI:15378"/>
        <dbReference type="ChEBI" id="CHEBI:57856"/>
        <dbReference type="ChEBI" id="CHEBI:59789"/>
        <dbReference type="ChEBI" id="CHEBI:138061"/>
        <dbReference type="ChEBI" id="CHEBI:138317"/>
        <dbReference type="EC" id="2.1.1.244"/>
    </reaction>
</comment>
<evidence type="ECO:0000256" key="3">
    <source>
        <dbReference type="ARBA" id="ARBA00022679"/>
    </source>
</evidence>
<dbReference type="eggNOG" id="KOG3178">
    <property type="taxonomic scope" value="Eukaryota"/>
</dbReference>
<evidence type="ECO:0000256" key="1">
    <source>
        <dbReference type="ARBA" id="ARBA00009059"/>
    </source>
</evidence>
<evidence type="ECO:0000256" key="10">
    <source>
        <dbReference type="ARBA" id="ARBA00048167"/>
    </source>
</evidence>
<dbReference type="GO" id="GO:0005737">
    <property type="term" value="C:cytoplasm"/>
    <property type="evidence" value="ECO:0007669"/>
    <property type="project" value="TreeGrafter"/>
</dbReference>
<evidence type="ECO:0000256" key="4">
    <source>
        <dbReference type="ARBA" id="ARBA00022691"/>
    </source>
</evidence>
<dbReference type="InParanoid" id="B8MI50"/>
<evidence type="ECO:0000256" key="8">
    <source>
        <dbReference type="ARBA" id="ARBA00047306"/>
    </source>
</evidence>
<dbReference type="VEuPathDB" id="FungiDB:TSTA_022660"/>
<dbReference type="GeneID" id="8107103"/>
<feature type="binding site" evidence="11">
    <location>
        <position position="89"/>
    </location>
    <ligand>
        <name>S-adenosyl-L-methionine</name>
        <dbReference type="ChEBI" id="CHEBI:59789"/>
    </ligand>
</feature>
<evidence type="ECO:0000256" key="7">
    <source>
        <dbReference type="ARBA" id="ARBA00043129"/>
    </source>
</evidence>
<dbReference type="HOGENOM" id="CLU_055356_2_1_1"/>
<dbReference type="InterPro" id="IPR029063">
    <property type="entry name" value="SAM-dependent_MTases_sf"/>
</dbReference>
<dbReference type="Proteomes" id="UP000001745">
    <property type="component" value="Unassembled WGS sequence"/>
</dbReference>
<dbReference type="AlphaFoldDB" id="B8MI50"/>
<dbReference type="Gene3D" id="3.40.50.150">
    <property type="entry name" value="Vaccinia Virus protein VP39"/>
    <property type="match status" value="1"/>
</dbReference>
<evidence type="ECO:0000256" key="11">
    <source>
        <dbReference type="PIRSR" id="PIRSR016958-1"/>
    </source>
</evidence>
<proteinExistence type="inferred from homology"/>
<dbReference type="STRING" id="441959.B8MI50"/>
<dbReference type="Pfam" id="PF05891">
    <property type="entry name" value="Methyltransf_PK"/>
    <property type="match status" value="1"/>
</dbReference>
<evidence type="ECO:0000313" key="13">
    <source>
        <dbReference type="Proteomes" id="UP000001745"/>
    </source>
</evidence>
<gene>
    <name evidence="12" type="ORF">TSTA_022660</name>
</gene>
<dbReference type="EC" id="2.1.1.244" evidence="5"/>
<evidence type="ECO:0000313" key="12">
    <source>
        <dbReference type="EMBL" id="EED17212.1"/>
    </source>
</evidence>
<name>B8MI50_TALSN</name>
<dbReference type="PANTHER" id="PTHR12753:SF0">
    <property type="entry name" value="ALPHA N-TERMINAL PROTEIN METHYLTRANSFERASE 1"/>
    <property type="match status" value="1"/>
</dbReference>
<dbReference type="FunCoup" id="B8MI50">
    <property type="interactions" value="477"/>
</dbReference>
<keyword evidence="4 11" id="KW-0949">S-adenosyl-L-methionine</keyword>
<evidence type="ECO:0000256" key="9">
    <source>
        <dbReference type="ARBA" id="ARBA00047885"/>
    </source>
</evidence>
<sequence>MSASPSKDESRSDYVANRTPVDANIDHTSSMRYWNKTPATVNAMLGDLGSFSWYSRIDLRGSANFLAKVRRLVPSTMTQKRFKLGVDCGAGIGRVTSGLLQQVCEVVDAVEPVENFASLLRQAPLNEHGSVGDIYVTGLENWYPTKKYDLIWCQWCIGHITDTQLTEYLVRCRAALTETGIMIIKENISSDPAGNDMYDDLDSSVTRSDRKFREKFKESGMTLVTSEIQGGFPKKYKLLPVRSYALRPQTRA</sequence>
<comment type="similarity">
    <text evidence="1">Belongs to the methyltransferase superfamily. NTM1 family.</text>
</comment>
<comment type="catalytic activity">
    <reaction evidence="10">
        <text>N-terminal L-alanyl-L-prolyl-L-lysyl-[protein] + 3 S-adenosyl-L-methionine = N-terminal N,N,N-trimethyl-L-alanyl-L-prolyl-L-lysyl-[protein] + 3 S-adenosyl-L-homocysteine + 3 H(+)</text>
        <dbReference type="Rhea" id="RHEA:54712"/>
        <dbReference type="Rhea" id="RHEA-COMP:13785"/>
        <dbReference type="Rhea" id="RHEA-COMP:13971"/>
        <dbReference type="ChEBI" id="CHEBI:15378"/>
        <dbReference type="ChEBI" id="CHEBI:57856"/>
        <dbReference type="ChEBI" id="CHEBI:59789"/>
        <dbReference type="ChEBI" id="CHEBI:138057"/>
        <dbReference type="ChEBI" id="CHEBI:138315"/>
        <dbReference type="EC" id="2.1.1.244"/>
    </reaction>
</comment>
<dbReference type="PIRSF" id="PIRSF016958">
    <property type="entry name" value="DUF858_MeTrfase_lik"/>
    <property type="match status" value="1"/>
</dbReference>
<reference evidence="13" key="1">
    <citation type="journal article" date="2015" name="Genome Announc.">
        <title>Genome sequence of the AIDS-associated pathogen Penicillium marneffei (ATCC18224) and its near taxonomic relative Talaromyces stipitatus (ATCC10500).</title>
        <authorList>
            <person name="Nierman W.C."/>
            <person name="Fedorova-Abrams N.D."/>
            <person name="Andrianopoulos A."/>
        </authorList>
    </citation>
    <scope>NUCLEOTIDE SEQUENCE [LARGE SCALE GENOMIC DNA]</scope>
    <source>
        <strain evidence="13">ATCC 10500 / CBS 375.48 / QM 6759 / NRRL 1006</strain>
    </source>
</reference>
<keyword evidence="13" id="KW-1185">Reference proteome</keyword>
<accession>B8MI50</accession>
<dbReference type="OrthoDB" id="1298661at2759"/>
<dbReference type="PANTHER" id="PTHR12753">
    <property type="entry name" value="AD-003 - RELATED"/>
    <property type="match status" value="1"/>
</dbReference>
<dbReference type="OMA" id="ETYYCFN"/>
<protein>
    <recommendedName>
        <fullName evidence="6">Alpha N-terminal protein methyltransferase 1</fullName>
        <ecNumber evidence="5">2.1.1.244</ecNumber>
    </recommendedName>
    <alternativeName>
        <fullName evidence="7">X-Pro-Lys N-terminal protein methyltransferase 1</fullName>
    </alternativeName>
</protein>
<dbReference type="GO" id="GO:0032259">
    <property type="term" value="P:methylation"/>
    <property type="evidence" value="ECO:0007669"/>
    <property type="project" value="UniProtKB-KW"/>
</dbReference>
<feature type="binding site" evidence="11">
    <location>
        <position position="154"/>
    </location>
    <ligand>
        <name>S-adenosyl-L-methionine</name>
        <dbReference type="ChEBI" id="CHEBI:59789"/>
    </ligand>
</feature>
<dbReference type="CDD" id="cd02440">
    <property type="entry name" value="AdoMet_MTases"/>
    <property type="match status" value="1"/>
</dbReference>